<evidence type="ECO:0000256" key="3">
    <source>
        <dbReference type="SAM" id="SignalP"/>
    </source>
</evidence>
<evidence type="ECO:0000313" key="5">
    <source>
        <dbReference type="EMBL" id="KAK7495076.1"/>
    </source>
</evidence>
<feature type="non-terminal residue" evidence="5">
    <location>
        <position position="685"/>
    </location>
</feature>
<reference evidence="5 6" key="1">
    <citation type="journal article" date="2023" name="Sci. Data">
        <title>Genome assembly of the Korean intertidal mud-creeper Batillaria attramentaria.</title>
        <authorList>
            <person name="Patra A.K."/>
            <person name="Ho P.T."/>
            <person name="Jun S."/>
            <person name="Lee S.J."/>
            <person name="Kim Y."/>
            <person name="Won Y.J."/>
        </authorList>
    </citation>
    <scope>NUCLEOTIDE SEQUENCE [LARGE SCALE GENOMIC DNA]</scope>
    <source>
        <strain evidence="5">Wonlab-2016</strain>
    </source>
</reference>
<sequence length="685" mass="77118">MGTLKITLLFGAAFISFCASAPDCHWNGRLDRSNHCKCFAGFTGTNCETDCGCEGHGTCKGDGTCECEEGWKWSGSQHKCVWDCSGCASGVHCIGPGECGCQHVCQWGACRNGQCECYEGYKGDDCSHYDPNIMQNNDVTVGINIGGITYYSSEMKWVDVAKQSQEWITERKGNNAWDTHEHDSVQWRDDGYPARLDPDMRLVKLMYRGFGSHEERGNYTILYDGEGTIEFGLTSQHVHYDGKGRMVVEFSNIQNGGILLKLTSTNPSNPVHNIRILPPGYENTYERFPFHPLFLEFLKRFSEIRFMDYLRTNGHEPEPTTWNDRKPKNFHTQEGHDGGAIEYIVELANTVGADPWVCMPHAADDNYVRQFATYVKKNLRPDLNVYVEYSNEVWNGIFRQTHYTQEKGKPLFPDDPGFRQGLKYFNKRATEVANIWTQVWGSDKNRVTNVWAWQTGYRDYYRQALEDLGHRTSSFQSLAVTGYFSCDQAAGKNHADELPGMSMSQIQHLCDSDLPHIKDSYSHYMDVAKAHGLKLVMYEGGPSVMENGAIVNGAHVQEVTDKAIAFNKDPHIQKPVEDVLEAWYDVVTSNGSNASPGGLFNYFSSTGTPSKYGSWGMAEYTGQDLSRVPKWLGVQTFISRHWPNNPLGPKCSFVKDPATDTAYGCFKSGQHYVCAKSADNGRTWT</sequence>
<dbReference type="AlphaFoldDB" id="A0ABD0L718"/>
<keyword evidence="6" id="KW-1185">Reference proteome</keyword>
<dbReference type="PANTHER" id="PTHR14949:SF56">
    <property type="entry name" value="EGF-LIKE-DOMAIN, MULTIPLE 7"/>
    <property type="match status" value="1"/>
</dbReference>
<protein>
    <recommendedName>
        <fullName evidence="4">EGF-like domain-containing protein</fullName>
    </recommendedName>
</protein>
<gene>
    <name evidence="5" type="ORF">BaRGS_00013716</name>
</gene>
<evidence type="ECO:0000256" key="2">
    <source>
        <dbReference type="ARBA" id="ARBA00023157"/>
    </source>
</evidence>
<keyword evidence="2" id="KW-1015">Disulfide bond</keyword>
<name>A0ABD0L718_9CAEN</name>
<dbReference type="InterPro" id="IPR000742">
    <property type="entry name" value="EGF"/>
</dbReference>
<dbReference type="EMBL" id="JACVVK020000078">
    <property type="protein sequence ID" value="KAK7495076.1"/>
    <property type="molecule type" value="Genomic_DNA"/>
</dbReference>
<evidence type="ECO:0000259" key="4">
    <source>
        <dbReference type="PROSITE" id="PS00022"/>
    </source>
</evidence>
<dbReference type="InterPro" id="IPR050969">
    <property type="entry name" value="Dev_Signal_Modulators"/>
</dbReference>
<accession>A0ABD0L718</accession>
<proteinExistence type="predicted"/>
<comment type="caution">
    <text evidence="5">The sequence shown here is derived from an EMBL/GenBank/DDBJ whole genome shotgun (WGS) entry which is preliminary data.</text>
</comment>
<dbReference type="Proteomes" id="UP001519460">
    <property type="component" value="Unassembled WGS sequence"/>
</dbReference>
<keyword evidence="1 3" id="KW-0732">Signal</keyword>
<evidence type="ECO:0000256" key="1">
    <source>
        <dbReference type="ARBA" id="ARBA00022729"/>
    </source>
</evidence>
<dbReference type="SMART" id="SM00181">
    <property type="entry name" value="EGF"/>
    <property type="match status" value="2"/>
</dbReference>
<evidence type="ECO:0000313" key="6">
    <source>
        <dbReference type="Proteomes" id="UP001519460"/>
    </source>
</evidence>
<dbReference type="PANTHER" id="PTHR14949">
    <property type="entry name" value="EGF-LIKE-DOMAIN, MULTIPLE 7, 8"/>
    <property type="match status" value="1"/>
</dbReference>
<feature type="domain" description="EGF-like" evidence="4">
    <location>
        <begin position="36"/>
        <end position="47"/>
    </location>
</feature>
<organism evidence="5 6">
    <name type="scientific">Batillaria attramentaria</name>
    <dbReference type="NCBI Taxonomy" id="370345"/>
    <lineage>
        <taxon>Eukaryota</taxon>
        <taxon>Metazoa</taxon>
        <taxon>Spiralia</taxon>
        <taxon>Lophotrochozoa</taxon>
        <taxon>Mollusca</taxon>
        <taxon>Gastropoda</taxon>
        <taxon>Caenogastropoda</taxon>
        <taxon>Sorbeoconcha</taxon>
        <taxon>Cerithioidea</taxon>
        <taxon>Batillariidae</taxon>
        <taxon>Batillaria</taxon>
    </lineage>
</organism>
<feature type="signal peptide" evidence="3">
    <location>
        <begin position="1"/>
        <end position="20"/>
    </location>
</feature>
<feature type="chain" id="PRO_5044807650" description="EGF-like domain-containing protein" evidence="3">
    <location>
        <begin position="21"/>
        <end position="685"/>
    </location>
</feature>
<dbReference type="PROSITE" id="PS00022">
    <property type="entry name" value="EGF_1"/>
    <property type="match status" value="1"/>
</dbReference>